<organism evidence="6 7">
    <name type="scientific">Arcanobacterium hippocoleae</name>
    <dbReference type="NCBI Taxonomy" id="149017"/>
    <lineage>
        <taxon>Bacteria</taxon>
        <taxon>Bacillati</taxon>
        <taxon>Actinomycetota</taxon>
        <taxon>Actinomycetes</taxon>
        <taxon>Actinomycetales</taxon>
        <taxon>Actinomycetaceae</taxon>
        <taxon>Arcanobacterium</taxon>
    </lineage>
</organism>
<evidence type="ECO:0000256" key="5">
    <source>
        <dbReference type="SAM" id="Phobius"/>
    </source>
</evidence>
<accession>A0ABU1T3B2</accession>
<sequence length="510" mass="55143">MIKQDPPLAPTTANPSLHSARFAARILFICLFVVSICLFFTINWNIFTLPTLHTLIFATSVALLAVPCGTFLAITALISQRKILLTAIAVTPLCFPSAAIGIAISASPLPVPSYSWALLACVYFIYSVPIGYIFQMLFLAPNFPAIFAQAATLAIPPARALRLLLLPRLKLTSLSAFYLVTIWIIFDSSANLVFTGNFQTLAKVFYSALSAAPVSIFDAIKIGLFSATCATMISLFAPLSLSAGKIHTSKLHISQYFSDFSRKLFPIAAISGVVLFSLLVSALRIFANSEALQIPWEELFNTLLILLLTVPLSATTGVAFALHRWKYPQLFRYFLIFAALFGFTCAGQTASALFQNPLHIGKIQILPALIGAGAWGNGIFGMILCYICLCVPVAYLIADIFILKPDPSMISAQLLRAPRLRILLLALRENRYLTTAIAAILSAIVVSQTAPGIFVQPADFPLLAPAITTSAEAGLTAQAFAASLASALLSLLFLIFAAFIFKFRRKGNSL</sequence>
<feature type="transmembrane region" description="Helical" evidence="5">
    <location>
        <begin position="299"/>
        <end position="322"/>
    </location>
</feature>
<feature type="transmembrane region" description="Helical" evidence="5">
    <location>
        <begin position="177"/>
        <end position="199"/>
    </location>
</feature>
<feature type="transmembrane region" description="Helical" evidence="5">
    <location>
        <begin position="146"/>
        <end position="165"/>
    </location>
</feature>
<evidence type="ECO:0000256" key="1">
    <source>
        <dbReference type="ARBA" id="ARBA00004141"/>
    </source>
</evidence>
<feature type="transmembrane region" description="Helical" evidence="5">
    <location>
        <begin position="83"/>
        <end position="104"/>
    </location>
</feature>
<reference evidence="6 7" key="1">
    <citation type="submission" date="2023-07" db="EMBL/GenBank/DDBJ databases">
        <title>Sequencing the genomes of 1000 actinobacteria strains.</title>
        <authorList>
            <person name="Klenk H.-P."/>
        </authorList>
    </citation>
    <scope>NUCLEOTIDE SEQUENCE [LARGE SCALE GENOMIC DNA]</scope>
    <source>
        <strain evidence="6 7">DSM 15539</strain>
    </source>
</reference>
<dbReference type="InterPro" id="IPR035906">
    <property type="entry name" value="MetI-like_sf"/>
</dbReference>
<dbReference type="EMBL" id="JAVDUJ010000001">
    <property type="protein sequence ID" value="MDR6939879.1"/>
    <property type="molecule type" value="Genomic_DNA"/>
</dbReference>
<feature type="transmembrane region" description="Helical" evidence="5">
    <location>
        <begin position="22"/>
        <end position="42"/>
    </location>
</feature>
<gene>
    <name evidence="6" type="ORF">J2S36_001422</name>
</gene>
<proteinExistence type="predicted"/>
<comment type="caution">
    <text evidence="6">The sequence shown here is derived from an EMBL/GenBank/DDBJ whole genome shotgun (WGS) entry which is preliminary data.</text>
</comment>
<evidence type="ECO:0000313" key="7">
    <source>
        <dbReference type="Proteomes" id="UP001266099"/>
    </source>
</evidence>
<evidence type="ECO:0000313" key="6">
    <source>
        <dbReference type="EMBL" id="MDR6939879.1"/>
    </source>
</evidence>
<feature type="transmembrane region" description="Helical" evidence="5">
    <location>
        <begin position="432"/>
        <end position="455"/>
    </location>
</feature>
<feature type="transmembrane region" description="Helical" evidence="5">
    <location>
        <begin position="54"/>
        <end position="77"/>
    </location>
</feature>
<comment type="subcellular location">
    <subcellularLocation>
        <location evidence="1">Membrane</location>
        <topology evidence="1">Multi-pass membrane protein</topology>
    </subcellularLocation>
</comment>
<name>A0ABU1T3B2_9ACTO</name>
<keyword evidence="2 5" id="KW-0812">Transmembrane</keyword>
<evidence type="ECO:0000256" key="2">
    <source>
        <dbReference type="ARBA" id="ARBA00022692"/>
    </source>
</evidence>
<feature type="transmembrane region" description="Helical" evidence="5">
    <location>
        <begin position="374"/>
        <end position="398"/>
    </location>
</feature>
<feature type="transmembrane region" description="Helical" evidence="5">
    <location>
        <begin position="334"/>
        <end position="354"/>
    </location>
</feature>
<dbReference type="SUPFAM" id="SSF161098">
    <property type="entry name" value="MetI-like"/>
    <property type="match status" value="2"/>
</dbReference>
<feature type="transmembrane region" description="Helical" evidence="5">
    <location>
        <begin position="219"/>
        <end position="243"/>
    </location>
</feature>
<dbReference type="Proteomes" id="UP001266099">
    <property type="component" value="Unassembled WGS sequence"/>
</dbReference>
<keyword evidence="4 5" id="KW-0472">Membrane</keyword>
<keyword evidence="7" id="KW-1185">Reference proteome</keyword>
<feature type="transmembrane region" description="Helical" evidence="5">
    <location>
        <begin position="116"/>
        <end position="140"/>
    </location>
</feature>
<keyword evidence="3 5" id="KW-1133">Transmembrane helix</keyword>
<evidence type="ECO:0000256" key="4">
    <source>
        <dbReference type="ARBA" id="ARBA00023136"/>
    </source>
</evidence>
<evidence type="ECO:0000256" key="3">
    <source>
        <dbReference type="ARBA" id="ARBA00022989"/>
    </source>
</evidence>
<feature type="transmembrane region" description="Helical" evidence="5">
    <location>
        <begin position="264"/>
        <end position="287"/>
    </location>
</feature>
<dbReference type="RefSeq" id="WP_309956908.1">
    <property type="nucleotide sequence ID" value="NZ_JAVDUJ010000001.1"/>
</dbReference>
<protein>
    <submittedName>
        <fullName evidence="6">Uncharacterized protein</fullName>
    </submittedName>
</protein>
<feature type="transmembrane region" description="Helical" evidence="5">
    <location>
        <begin position="475"/>
        <end position="501"/>
    </location>
</feature>